<name>A0AAD6VL17_9AGAR</name>
<feature type="signal peptide" evidence="1">
    <location>
        <begin position="1"/>
        <end position="23"/>
    </location>
</feature>
<protein>
    <recommendedName>
        <fullName evidence="4">Extracellular membrane protein CFEM domain-containing protein</fullName>
    </recommendedName>
</protein>
<evidence type="ECO:0000313" key="2">
    <source>
        <dbReference type="EMBL" id="KAJ7212961.1"/>
    </source>
</evidence>
<feature type="chain" id="PRO_5042060559" description="Extracellular membrane protein CFEM domain-containing protein" evidence="1">
    <location>
        <begin position="24"/>
        <end position="135"/>
    </location>
</feature>
<dbReference type="Proteomes" id="UP001219525">
    <property type="component" value="Unassembled WGS sequence"/>
</dbReference>
<evidence type="ECO:0000313" key="3">
    <source>
        <dbReference type="Proteomes" id="UP001219525"/>
    </source>
</evidence>
<accession>A0AAD6VL17</accession>
<evidence type="ECO:0008006" key="4">
    <source>
        <dbReference type="Google" id="ProtNLM"/>
    </source>
</evidence>
<keyword evidence="3" id="KW-1185">Reference proteome</keyword>
<reference evidence="2" key="1">
    <citation type="submission" date="2023-03" db="EMBL/GenBank/DDBJ databases">
        <title>Massive genome expansion in bonnet fungi (Mycena s.s.) driven by repeated elements and novel gene families across ecological guilds.</title>
        <authorList>
            <consortium name="Lawrence Berkeley National Laboratory"/>
            <person name="Harder C.B."/>
            <person name="Miyauchi S."/>
            <person name="Viragh M."/>
            <person name="Kuo A."/>
            <person name="Thoen E."/>
            <person name="Andreopoulos B."/>
            <person name="Lu D."/>
            <person name="Skrede I."/>
            <person name="Drula E."/>
            <person name="Henrissat B."/>
            <person name="Morin E."/>
            <person name="Kohler A."/>
            <person name="Barry K."/>
            <person name="LaButti K."/>
            <person name="Morin E."/>
            <person name="Salamov A."/>
            <person name="Lipzen A."/>
            <person name="Mereny Z."/>
            <person name="Hegedus B."/>
            <person name="Baldrian P."/>
            <person name="Stursova M."/>
            <person name="Weitz H."/>
            <person name="Taylor A."/>
            <person name="Grigoriev I.V."/>
            <person name="Nagy L.G."/>
            <person name="Martin F."/>
            <person name="Kauserud H."/>
        </authorList>
    </citation>
    <scope>NUCLEOTIDE SEQUENCE</scope>
    <source>
        <strain evidence="2">9144</strain>
    </source>
</reference>
<proteinExistence type="predicted"/>
<dbReference type="EMBL" id="JARJCW010000022">
    <property type="protein sequence ID" value="KAJ7212961.1"/>
    <property type="molecule type" value="Genomic_DNA"/>
</dbReference>
<evidence type="ECO:0000256" key="1">
    <source>
        <dbReference type="SAM" id="SignalP"/>
    </source>
</evidence>
<organism evidence="2 3">
    <name type="scientific">Mycena pura</name>
    <dbReference type="NCBI Taxonomy" id="153505"/>
    <lineage>
        <taxon>Eukaryota</taxon>
        <taxon>Fungi</taxon>
        <taxon>Dikarya</taxon>
        <taxon>Basidiomycota</taxon>
        <taxon>Agaricomycotina</taxon>
        <taxon>Agaricomycetes</taxon>
        <taxon>Agaricomycetidae</taxon>
        <taxon>Agaricales</taxon>
        <taxon>Marasmiineae</taxon>
        <taxon>Mycenaceae</taxon>
        <taxon>Mycena</taxon>
    </lineage>
</organism>
<comment type="caution">
    <text evidence="2">The sequence shown here is derived from an EMBL/GenBank/DDBJ whole genome shotgun (WGS) entry which is preliminary data.</text>
</comment>
<sequence>MLLPIILSVGAFLLSANIAGVGAQDISALPADQQQCLVDCSLAAAAATNCTNPGDANSLSYRACACASPVFEPKVADCFTANKTCGITNLTEISGLVASGCASVASQTGSAIVLNGRLGLAAVSAAGLAVASLLV</sequence>
<gene>
    <name evidence="2" type="ORF">GGX14DRAFT_393172</name>
</gene>
<keyword evidence="1" id="KW-0732">Signal</keyword>
<dbReference type="AlphaFoldDB" id="A0AAD6VL17"/>